<proteinExistence type="predicted"/>
<dbReference type="STRING" id="1325564.NSJP_3623"/>
<gene>
    <name evidence="1" type="ORF">NSJP_3623</name>
</gene>
<dbReference type="InterPro" id="IPR014910">
    <property type="entry name" value="YdhR"/>
</dbReference>
<dbReference type="EMBL" id="LT828648">
    <property type="protein sequence ID" value="SLM49790.1"/>
    <property type="molecule type" value="Genomic_DNA"/>
</dbReference>
<evidence type="ECO:0000313" key="2">
    <source>
        <dbReference type="Proteomes" id="UP000192042"/>
    </source>
</evidence>
<reference evidence="1 2" key="1">
    <citation type="submission" date="2017-03" db="EMBL/GenBank/DDBJ databases">
        <authorList>
            <person name="Afonso C.L."/>
            <person name="Miller P.J."/>
            <person name="Scott M.A."/>
            <person name="Spackman E."/>
            <person name="Goraichik I."/>
            <person name="Dimitrov K.M."/>
            <person name="Suarez D.L."/>
            <person name="Swayne D.E."/>
        </authorList>
    </citation>
    <scope>NUCLEOTIDE SEQUENCE [LARGE SCALE GENOMIC DNA]</scope>
    <source>
        <strain evidence="1">Genome sequencing of Nitrospira japonica strain NJ11</strain>
    </source>
</reference>
<dbReference type="Gene3D" id="3.30.70.100">
    <property type="match status" value="1"/>
</dbReference>
<protein>
    <recommendedName>
        <fullName evidence="3">ABM domain-containing protein</fullName>
    </recommendedName>
</protein>
<organism evidence="1 2">
    <name type="scientific">Nitrospira japonica</name>
    <dbReference type="NCBI Taxonomy" id="1325564"/>
    <lineage>
        <taxon>Bacteria</taxon>
        <taxon>Pseudomonadati</taxon>
        <taxon>Nitrospirota</taxon>
        <taxon>Nitrospiria</taxon>
        <taxon>Nitrospirales</taxon>
        <taxon>Nitrospiraceae</taxon>
        <taxon>Nitrospira</taxon>
    </lineage>
</organism>
<sequence length="99" mass="11268">MIAVMVRFQYDTEFNEAHLQQIAEGARSKFQGMPGLRSKAFTVDAARRQALNFYMWESEDAARKFFSPQMIDAVAKIYGVRPSIDYLKLATLVENPSSV</sequence>
<keyword evidence="2" id="KW-1185">Reference proteome</keyword>
<dbReference type="InterPro" id="IPR011008">
    <property type="entry name" value="Dimeric_a/b-barrel"/>
</dbReference>
<dbReference type="Pfam" id="PF08803">
    <property type="entry name" value="ydhR"/>
    <property type="match status" value="1"/>
</dbReference>
<dbReference type="Proteomes" id="UP000192042">
    <property type="component" value="Chromosome I"/>
</dbReference>
<evidence type="ECO:0008006" key="3">
    <source>
        <dbReference type="Google" id="ProtNLM"/>
    </source>
</evidence>
<dbReference type="AlphaFoldDB" id="A0A1W1I9W7"/>
<dbReference type="RefSeq" id="WP_080887961.1">
    <property type="nucleotide sequence ID" value="NZ_LT828648.1"/>
</dbReference>
<dbReference type="OrthoDB" id="3871007at2"/>
<dbReference type="SUPFAM" id="SSF54909">
    <property type="entry name" value="Dimeric alpha+beta barrel"/>
    <property type="match status" value="1"/>
</dbReference>
<accession>A0A1W1I9W7</accession>
<evidence type="ECO:0000313" key="1">
    <source>
        <dbReference type="EMBL" id="SLM49790.1"/>
    </source>
</evidence>
<name>A0A1W1I9W7_9BACT</name>
<dbReference type="KEGG" id="nja:NSJP_3623"/>